<dbReference type="SUPFAM" id="SSF52025">
    <property type="entry name" value="PA domain"/>
    <property type="match status" value="1"/>
</dbReference>
<gene>
    <name evidence="4" type="ORF">SAMN04488058_10616</name>
</gene>
<keyword evidence="4" id="KW-0121">Carboxypeptidase</keyword>
<dbReference type="Gene3D" id="3.50.30.30">
    <property type="match status" value="1"/>
</dbReference>
<dbReference type="InterPro" id="IPR003137">
    <property type="entry name" value="PA_domain"/>
</dbReference>
<dbReference type="PANTHER" id="PTHR12147">
    <property type="entry name" value="METALLOPEPTIDASE M28 FAMILY MEMBER"/>
    <property type="match status" value="1"/>
</dbReference>
<dbReference type="InterPro" id="IPR045175">
    <property type="entry name" value="M28_fam"/>
</dbReference>
<reference evidence="5" key="1">
    <citation type="submission" date="2016-10" db="EMBL/GenBank/DDBJ databases">
        <authorList>
            <person name="Varghese N."/>
            <person name="Submissions S."/>
        </authorList>
    </citation>
    <scope>NUCLEOTIDE SEQUENCE [LARGE SCALE GENOMIC DNA]</scope>
    <source>
        <strain evidence="5">CGMCC 1.10218</strain>
    </source>
</reference>
<dbReference type="Pfam" id="PF04389">
    <property type="entry name" value="Peptidase_M28"/>
    <property type="match status" value="1"/>
</dbReference>
<keyword evidence="4" id="KW-0645">Protease</keyword>
<dbReference type="SUPFAM" id="SSF53187">
    <property type="entry name" value="Zn-dependent exopeptidases"/>
    <property type="match status" value="1"/>
</dbReference>
<evidence type="ECO:0000313" key="5">
    <source>
        <dbReference type="Proteomes" id="UP000199223"/>
    </source>
</evidence>
<keyword evidence="4" id="KW-0378">Hydrolase</keyword>
<feature type="chain" id="PRO_5011525218" evidence="1">
    <location>
        <begin position="21"/>
        <end position="386"/>
    </location>
</feature>
<evidence type="ECO:0000259" key="3">
    <source>
        <dbReference type="Pfam" id="PF04389"/>
    </source>
</evidence>
<dbReference type="InterPro" id="IPR007484">
    <property type="entry name" value="Peptidase_M28"/>
</dbReference>
<dbReference type="STRING" id="856736.SAMN04488058_10616"/>
<keyword evidence="1" id="KW-0732">Signal</keyword>
<dbReference type="AlphaFoldDB" id="A0A1H6XUW7"/>
<dbReference type="GO" id="GO:0006508">
    <property type="term" value="P:proteolysis"/>
    <property type="evidence" value="ECO:0007669"/>
    <property type="project" value="InterPro"/>
</dbReference>
<dbReference type="RefSeq" id="WP_092264224.1">
    <property type="nucleotide sequence ID" value="NZ_FNZA01000006.1"/>
</dbReference>
<dbReference type="EMBL" id="FNZA01000006">
    <property type="protein sequence ID" value="SEJ31414.1"/>
    <property type="molecule type" value="Genomic_DNA"/>
</dbReference>
<name>A0A1H6XUW7_9DEIO</name>
<dbReference type="GO" id="GO:0008235">
    <property type="term" value="F:metalloexopeptidase activity"/>
    <property type="evidence" value="ECO:0007669"/>
    <property type="project" value="InterPro"/>
</dbReference>
<dbReference type="Pfam" id="PF02225">
    <property type="entry name" value="PA"/>
    <property type="match status" value="1"/>
</dbReference>
<keyword evidence="5" id="KW-1185">Reference proteome</keyword>
<evidence type="ECO:0000259" key="2">
    <source>
        <dbReference type="Pfam" id="PF02225"/>
    </source>
</evidence>
<dbReference type="PANTHER" id="PTHR12147:SF26">
    <property type="entry name" value="PEPTIDASE M28 DOMAIN-CONTAINING PROTEIN"/>
    <property type="match status" value="1"/>
</dbReference>
<feature type="domain" description="Peptidase M28" evidence="3">
    <location>
        <begin position="213"/>
        <end position="374"/>
    </location>
</feature>
<accession>A0A1H6XUW7</accession>
<dbReference type="GO" id="GO:0004180">
    <property type="term" value="F:carboxypeptidase activity"/>
    <property type="evidence" value="ECO:0007669"/>
    <property type="project" value="UniProtKB-KW"/>
</dbReference>
<dbReference type="Proteomes" id="UP000199223">
    <property type="component" value="Unassembled WGS sequence"/>
</dbReference>
<feature type="domain" description="PA" evidence="2">
    <location>
        <begin position="98"/>
        <end position="181"/>
    </location>
</feature>
<evidence type="ECO:0000313" key="4">
    <source>
        <dbReference type="EMBL" id="SEJ31414.1"/>
    </source>
</evidence>
<organism evidence="4 5">
    <name type="scientific">Deinococcus reticulitermitis</name>
    <dbReference type="NCBI Taxonomy" id="856736"/>
    <lineage>
        <taxon>Bacteria</taxon>
        <taxon>Thermotogati</taxon>
        <taxon>Deinococcota</taxon>
        <taxon>Deinococci</taxon>
        <taxon>Deinococcales</taxon>
        <taxon>Deinococcaceae</taxon>
        <taxon>Deinococcus</taxon>
    </lineage>
</organism>
<dbReference type="Gene3D" id="3.40.630.10">
    <property type="entry name" value="Zn peptidases"/>
    <property type="match status" value="1"/>
</dbReference>
<protein>
    <submittedName>
        <fullName evidence="4">Zn-dependent amino-or carboxypeptidase, M28 family</fullName>
    </submittedName>
</protein>
<proteinExistence type="predicted"/>
<feature type="signal peptide" evidence="1">
    <location>
        <begin position="1"/>
        <end position="20"/>
    </location>
</feature>
<sequence length="386" mass="40215">MPPLVRLAAASVLLLGYASAATLEDTSLKVLTFGPRVTGTPASQQARALLEREFRSLGYQTRNEQFTYAKVSDLGSAVRVGGASVPGHAMQGSGSSEVTAPAVRVPGGGGAEDFAQVDVRGKVAVTQRGQVQFGDMAREAQARGAVGLIIINQLPGELRGNLGRAVTLPVLGVSQETGARLTSGTRVTLTVRVQEREVTGFNLVAFKAGVTRPDLLFGAHLDSVPGAPGANDNLSGALAVLELARRTANDPLSARSFFVLFDGEEDGLRGSRAFVKANGPLVAGLRGMLNFDMVGIDARPLLISGEGKLLDWGRTALGDAVTEGRSNDSDHAAFREAGVSTLMFHRGLDANYHRPGDTLLDPALIRATADAALAIAAQVSVPATAR</sequence>
<dbReference type="OrthoDB" id="9762302at2"/>
<evidence type="ECO:0000256" key="1">
    <source>
        <dbReference type="SAM" id="SignalP"/>
    </source>
</evidence>
<dbReference type="InterPro" id="IPR046450">
    <property type="entry name" value="PA_dom_sf"/>
</dbReference>